<organism evidence="2">
    <name type="scientific">Schizophyllum commune (strain H4-8 / FGSC 9210)</name>
    <name type="common">Split gill fungus</name>
    <dbReference type="NCBI Taxonomy" id="578458"/>
    <lineage>
        <taxon>Eukaryota</taxon>
        <taxon>Fungi</taxon>
        <taxon>Dikarya</taxon>
        <taxon>Basidiomycota</taxon>
        <taxon>Agaricomycotina</taxon>
        <taxon>Agaricomycetes</taxon>
        <taxon>Agaricomycetidae</taxon>
        <taxon>Agaricales</taxon>
        <taxon>Schizophyllaceae</taxon>
        <taxon>Schizophyllum</taxon>
    </lineage>
</organism>
<feature type="non-terminal residue" evidence="1">
    <location>
        <position position="390"/>
    </location>
</feature>
<dbReference type="GeneID" id="9590758"/>
<dbReference type="OrthoDB" id="10309480at2759"/>
<name>D8QET2_SCHCM</name>
<reference evidence="1 2" key="1">
    <citation type="journal article" date="2010" name="Nat. Biotechnol.">
        <title>Genome sequence of the model mushroom Schizophyllum commune.</title>
        <authorList>
            <person name="Ohm R.A."/>
            <person name="de Jong J.F."/>
            <person name="Lugones L.G."/>
            <person name="Aerts A."/>
            <person name="Kothe E."/>
            <person name="Stajich J.E."/>
            <person name="de Vries R.P."/>
            <person name="Record E."/>
            <person name="Levasseur A."/>
            <person name="Baker S.E."/>
            <person name="Bartholomew K.A."/>
            <person name="Coutinho P.M."/>
            <person name="Erdmann S."/>
            <person name="Fowler T.J."/>
            <person name="Gathman A.C."/>
            <person name="Lombard V."/>
            <person name="Henrissat B."/>
            <person name="Knabe N."/>
            <person name="Kuees U."/>
            <person name="Lilly W.W."/>
            <person name="Lindquist E."/>
            <person name="Lucas S."/>
            <person name="Magnuson J.K."/>
            <person name="Piumi F."/>
            <person name="Raudaskoski M."/>
            <person name="Salamov A."/>
            <person name="Schmutz J."/>
            <person name="Schwarze F.W.M.R."/>
            <person name="vanKuyk P.A."/>
            <person name="Horton J.S."/>
            <person name="Grigoriev I.V."/>
            <person name="Woesten H.A.B."/>
        </authorList>
    </citation>
    <scope>NUCLEOTIDE SEQUENCE [LARGE SCALE GENOMIC DNA]</scope>
    <source>
        <strain evidence="2">H4-8 / FGSC 9210</strain>
    </source>
</reference>
<dbReference type="VEuPathDB" id="FungiDB:SCHCODRAFT_02635879"/>
<gene>
    <name evidence="1" type="ORF">SCHCODRAFT_112366</name>
</gene>
<keyword evidence="2" id="KW-1185">Reference proteome</keyword>
<sequence length="390" mass="44160">MHLPQELVNEIIFHVEHAEDLGVLVNLLEASVPVFSPQISTNLRRGLVTLKRKDHYLALSAIAKLCPEIMRSVQSVKIERSKQIPTRDPEEELLAPLLDACNALRSLSITTNIIAWSKAIGSEEQRQAIYRAMQRPTLEFLFMSWLYLREADIDAFRALALSASLRIVRFSGCQLDAIQASEGTEVQQGDPRESPLFFISFDQSSLEFVRMLRFASGSYPFGGLQIIDYSSTFWDDDRDMMGELTRANPRLDKLFLRTDLSQMAEYDLSACASLSMLCISFTKPMNFNQVSVRNIAAIVNTLPESAPLATFSLSLPAQSSKIDPYEQHWRALENALLGRRLPVRAVIIRLARHGELVSSEETEANYHRRMAQYMPNVDKRGILKVTLESY</sequence>
<dbReference type="AlphaFoldDB" id="D8QET2"/>
<evidence type="ECO:0008006" key="3">
    <source>
        <dbReference type="Google" id="ProtNLM"/>
    </source>
</evidence>
<dbReference type="KEGG" id="scm:SCHCO_02635879"/>
<proteinExistence type="predicted"/>
<evidence type="ECO:0000313" key="2">
    <source>
        <dbReference type="Proteomes" id="UP000007431"/>
    </source>
</evidence>
<evidence type="ECO:0000313" key="1">
    <source>
        <dbReference type="EMBL" id="EFI93904.1"/>
    </source>
</evidence>
<dbReference type="InParanoid" id="D8QET2"/>
<dbReference type="RefSeq" id="XP_003028807.1">
    <property type="nucleotide sequence ID" value="XM_003028761.1"/>
</dbReference>
<accession>D8QET2</accession>
<dbReference type="HOGENOM" id="CLU_708149_0_0_1"/>
<protein>
    <recommendedName>
        <fullName evidence="3">F-box domain-containing protein</fullName>
    </recommendedName>
</protein>
<dbReference type="Proteomes" id="UP000007431">
    <property type="component" value="Unassembled WGS sequence"/>
</dbReference>
<dbReference type="EMBL" id="GL377310">
    <property type="protein sequence ID" value="EFI93904.1"/>
    <property type="molecule type" value="Genomic_DNA"/>
</dbReference>